<reference evidence="2" key="1">
    <citation type="submission" date="2022-11" db="EMBL/GenBank/DDBJ databases">
        <title>Draft genome sequence of Sellimonas catena strain 18CBH55.</title>
        <authorList>
            <person name="Hisatomi A."/>
            <person name="Ohkuma M."/>
            <person name="Sakamoto M."/>
        </authorList>
    </citation>
    <scope>NUCLEOTIDE SEQUENCE</scope>
    <source>
        <strain evidence="2">18CBH55</strain>
    </source>
</reference>
<accession>A0A9W6CEK7</accession>
<evidence type="ECO:0000259" key="1">
    <source>
        <dbReference type="PROSITE" id="PS51186"/>
    </source>
</evidence>
<dbReference type="PROSITE" id="PS51186">
    <property type="entry name" value="GNAT"/>
    <property type="match status" value="1"/>
</dbReference>
<protein>
    <recommendedName>
        <fullName evidence="1">N-acetyltransferase domain-containing protein</fullName>
    </recommendedName>
</protein>
<proteinExistence type="predicted"/>
<reference evidence="2" key="3">
    <citation type="journal article" date="2023" name="Int. J. Syst. Evol. Microbiol.">
        <title>Sellimonas catena sp. nov., isolated from human faeces.</title>
        <authorList>
            <person name="Hisatomi A."/>
            <person name="Ohkuma M."/>
            <person name="Sakamoto M."/>
        </authorList>
    </citation>
    <scope>NUCLEOTIDE SEQUENCE</scope>
    <source>
        <strain evidence="2">18CBH55</strain>
    </source>
</reference>
<feature type="domain" description="N-acetyltransferase" evidence="1">
    <location>
        <begin position="68"/>
        <end position="210"/>
    </location>
</feature>
<gene>
    <name evidence="2" type="ORF">Selli2_26060</name>
</gene>
<dbReference type="Pfam" id="PF00583">
    <property type="entry name" value="Acetyltransf_1"/>
    <property type="match status" value="1"/>
</dbReference>
<comment type="caution">
    <text evidence="2">The sequence shown here is derived from an EMBL/GenBank/DDBJ whole genome shotgun (WGS) entry which is preliminary data.</text>
</comment>
<dbReference type="SUPFAM" id="SSF55729">
    <property type="entry name" value="Acyl-CoA N-acyltransferases (Nat)"/>
    <property type="match status" value="1"/>
</dbReference>
<dbReference type="AlphaFoldDB" id="A0A9W6CEK7"/>
<name>A0A9W6CEK7_9FIRM</name>
<dbReference type="InterPro" id="IPR016181">
    <property type="entry name" value="Acyl_CoA_acyltransferase"/>
</dbReference>
<dbReference type="InterPro" id="IPR000182">
    <property type="entry name" value="GNAT_dom"/>
</dbReference>
<dbReference type="Gene3D" id="3.40.630.30">
    <property type="match status" value="1"/>
</dbReference>
<sequence>MKQKDNLSILILNNELKWMKSIGCEIKKCNNNIFVSHPSDNSSDFNFTVIYSNVFPPGSMCYRISSRIKLRSTQYTLEDCFDINFIFNGIRYSNEDFRFSELNYHHWKPKYETKRKEIFNAHYYLIWYKNLKIGKFSTIEDNEIIGIYDYEIYPIFQGKGLGSKFLKMYCSTQKKIIFIQTWSENFSAIKCYKKAGFVIYEILYRYISNN</sequence>
<dbReference type="GO" id="GO:0016747">
    <property type="term" value="F:acyltransferase activity, transferring groups other than amino-acyl groups"/>
    <property type="evidence" value="ECO:0007669"/>
    <property type="project" value="InterPro"/>
</dbReference>
<organism evidence="2 3">
    <name type="scientific">Sellimonas catena</name>
    <dbReference type="NCBI Taxonomy" id="2994035"/>
    <lineage>
        <taxon>Bacteria</taxon>
        <taxon>Bacillati</taxon>
        <taxon>Bacillota</taxon>
        <taxon>Clostridia</taxon>
        <taxon>Lachnospirales</taxon>
        <taxon>Lachnospiraceae</taxon>
        <taxon>Sellimonas</taxon>
    </lineage>
</organism>
<dbReference type="Proteomes" id="UP001145094">
    <property type="component" value="Unassembled WGS sequence"/>
</dbReference>
<evidence type="ECO:0000313" key="2">
    <source>
        <dbReference type="EMBL" id="GLG91179.1"/>
    </source>
</evidence>
<dbReference type="EMBL" id="BSCH01000018">
    <property type="protein sequence ID" value="GLG91179.1"/>
    <property type="molecule type" value="Genomic_DNA"/>
</dbReference>
<evidence type="ECO:0000313" key="3">
    <source>
        <dbReference type="Proteomes" id="UP001145094"/>
    </source>
</evidence>
<reference evidence="2" key="2">
    <citation type="submission" date="2022-11" db="EMBL/GenBank/DDBJ databases">
        <title>Draft genome sequence of Sellimonas catena strain 18CBH55.</title>
        <authorList>
            <person name="Atsushi H."/>
            <person name="Moriya O."/>
            <person name="Mitsuo S."/>
        </authorList>
    </citation>
    <scope>NUCLEOTIDE SEQUENCE</scope>
    <source>
        <strain evidence="2">18CBH55</strain>
    </source>
</reference>